<dbReference type="PANTHER" id="PTHR11014">
    <property type="entry name" value="PEPTIDASE M20 FAMILY MEMBER"/>
    <property type="match status" value="1"/>
</dbReference>
<reference evidence="4 5" key="1">
    <citation type="journal article" date="2015" name="Int. J. Syst. Evol. Microbiol.">
        <title>Burkholderia monticola sp. nov., isolated from mountain soil.</title>
        <authorList>
            <person name="Baek I."/>
            <person name="Seo B."/>
            <person name="Lee I."/>
            <person name="Yi H."/>
            <person name="Chun J."/>
        </authorList>
    </citation>
    <scope>NUCLEOTIDE SEQUENCE [LARGE SCALE GENOMIC DNA]</scope>
    <source>
        <strain evidence="4 5">JC2948</strain>
    </source>
</reference>
<comment type="cofactor">
    <cofactor evidence="2">
        <name>Mn(2+)</name>
        <dbReference type="ChEBI" id="CHEBI:29035"/>
    </cofactor>
    <text evidence="2">The Mn(2+) ion enhances activity.</text>
</comment>
<feature type="binding site" evidence="2">
    <location>
        <position position="136"/>
    </location>
    <ligand>
        <name>Mn(2+)</name>
        <dbReference type="ChEBI" id="CHEBI:29035"/>
        <label>2</label>
    </ligand>
</feature>
<proteinExistence type="predicted"/>
<sequence length="397" mass="43053">MKIIPEIAHANTGIQAIRRDIHAHPELCYEEHRTADVVARQLEAWGIEVTRGLGKTGVVGVLRHGSSRKAIGLRADMDALPIQELNTFEHASQHPGKMHACGHDGHTAMLLGAAQYLSQHRNFDGTVVFIFQPAEEGGGGAKAMIEDGLFERFPVDSVFALHNWPGMPAGEFGARVGATQASSNEFRITVKGVGAHAAIPHNGIDPVFTAMQIGTGLQSIMTRNKRPIDAAVLSITQINAGEAVNVIPDTATLAGTVRTFSVDVLDLIESRMKQLAEATALAYGCSVEFSFRRNYPPTVNTEKETHFALGVMQEIVGKEHVETNIDPTMGAEDFSFMLLEKPGCYAYIGNGNGEHRDHGHGLGPCMLHNTSYDFNDDVLSLGSTYWVRLTESFLTPA</sequence>
<dbReference type="InterPro" id="IPR036264">
    <property type="entry name" value="Bact_exopeptidase_dim_dom"/>
</dbReference>
<keyword evidence="2" id="KW-0464">Manganese</keyword>
<evidence type="ECO:0000256" key="2">
    <source>
        <dbReference type="PIRSR" id="PIRSR005962-1"/>
    </source>
</evidence>
<organism evidence="4 5">
    <name type="scientific">Paraburkholderia monticola</name>
    <dbReference type="NCBI Taxonomy" id="1399968"/>
    <lineage>
        <taxon>Bacteria</taxon>
        <taxon>Pseudomonadati</taxon>
        <taxon>Pseudomonadota</taxon>
        <taxon>Betaproteobacteria</taxon>
        <taxon>Burkholderiales</taxon>
        <taxon>Burkholderiaceae</taxon>
        <taxon>Paraburkholderia</taxon>
    </lineage>
</organism>
<evidence type="ECO:0000313" key="5">
    <source>
        <dbReference type="Proteomes" id="UP000075613"/>
    </source>
</evidence>
<feature type="binding site" evidence="2">
    <location>
        <position position="368"/>
    </location>
    <ligand>
        <name>Mn(2+)</name>
        <dbReference type="ChEBI" id="CHEBI:29035"/>
        <label>2</label>
    </ligand>
</feature>
<feature type="binding site" evidence="2">
    <location>
        <position position="162"/>
    </location>
    <ligand>
        <name>Mn(2+)</name>
        <dbReference type="ChEBI" id="CHEBI:29035"/>
        <label>2</label>
    </ligand>
</feature>
<dbReference type="GO" id="GO:0050118">
    <property type="term" value="F:N-acetyldiaminopimelate deacetylase activity"/>
    <property type="evidence" value="ECO:0007669"/>
    <property type="project" value="UniProtKB-ARBA"/>
</dbReference>
<dbReference type="STRING" id="1399968.CI15_25040"/>
<dbReference type="Gene3D" id="3.40.630.10">
    <property type="entry name" value="Zn peptidases"/>
    <property type="match status" value="1"/>
</dbReference>
<dbReference type="GO" id="GO:0019877">
    <property type="term" value="P:diaminopimelate biosynthetic process"/>
    <property type="evidence" value="ECO:0007669"/>
    <property type="project" value="UniProtKB-ARBA"/>
</dbReference>
<dbReference type="PANTHER" id="PTHR11014:SF63">
    <property type="entry name" value="METALLOPEPTIDASE, PUTATIVE (AFU_ORTHOLOGUE AFUA_6G09600)-RELATED"/>
    <property type="match status" value="1"/>
</dbReference>
<evidence type="ECO:0000256" key="1">
    <source>
        <dbReference type="ARBA" id="ARBA00022801"/>
    </source>
</evidence>
<dbReference type="PIRSF" id="PIRSF005962">
    <property type="entry name" value="Pept_M20D_amidohydro"/>
    <property type="match status" value="1"/>
</dbReference>
<evidence type="ECO:0000313" key="4">
    <source>
        <dbReference type="EMBL" id="KXU83811.1"/>
    </source>
</evidence>
<dbReference type="Proteomes" id="UP000075613">
    <property type="component" value="Unassembled WGS sequence"/>
</dbReference>
<dbReference type="RefSeq" id="WP_062132735.1">
    <property type="nucleotide sequence ID" value="NZ_LRBG01000037.1"/>
</dbReference>
<evidence type="ECO:0000259" key="3">
    <source>
        <dbReference type="Pfam" id="PF07687"/>
    </source>
</evidence>
<feature type="domain" description="Peptidase M20 dimerisation" evidence="3">
    <location>
        <begin position="184"/>
        <end position="281"/>
    </location>
</feature>
<accession>A0A149PFG3</accession>
<dbReference type="SUPFAM" id="SSF55031">
    <property type="entry name" value="Bacterial exopeptidase dimerisation domain"/>
    <property type="match status" value="1"/>
</dbReference>
<dbReference type="InterPro" id="IPR017439">
    <property type="entry name" value="Amidohydrolase"/>
</dbReference>
<dbReference type="SUPFAM" id="SSF53187">
    <property type="entry name" value="Zn-dependent exopeptidases"/>
    <property type="match status" value="1"/>
</dbReference>
<name>A0A149PFG3_9BURK</name>
<keyword evidence="5" id="KW-1185">Reference proteome</keyword>
<dbReference type="Gene3D" id="3.30.70.360">
    <property type="match status" value="1"/>
</dbReference>
<dbReference type="FunFam" id="3.30.70.360:FF:000001">
    <property type="entry name" value="N-acetyldiaminopimelate deacetylase"/>
    <property type="match status" value="1"/>
</dbReference>
<dbReference type="OrthoDB" id="8875216at2"/>
<comment type="caution">
    <text evidence="4">The sequence shown here is derived from an EMBL/GenBank/DDBJ whole genome shotgun (WGS) entry which is preliminary data.</text>
</comment>
<dbReference type="Pfam" id="PF01546">
    <property type="entry name" value="Peptidase_M20"/>
    <property type="match status" value="1"/>
</dbReference>
<dbReference type="AlphaFoldDB" id="A0A149PFG3"/>
<dbReference type="InterPro" id="IPR002933">
    <property type="entry name" value="Peptidase_M20"/>
</dbReference>
<dbReference type="InterPro" id="IPR011650">
    <property type="entry name" value="Peptidase_M20_dimer"/>
</dbReference>
<dbReference type="GO" id="GO:0046872">
    <property type="term" value="F:metal ion binding"/>
    <property type="evidence" value="ECO:0007669"/>
    <property type="project" value="UniProtKB-KW"/>
</dbReference>
<dbReference type="Pfam" id="PF07687">
    <property type="entry name" value="M20_dimer"/>
    <property type="match status" value="1"/>
</dbReference>
<feature type="binding site" evidence="2">
    <location>
        <position position="103"/>
    </location>
    <ligand>
        <name>Mn(2+)</name>
        <dbReference type="ChEBI" id="CHEBI:29035"/>
        <label>2</label>
    </ligand>
</feature>
<gene>
    <name evidence="4" type="ORF">CI15_25040</name>
</gene>
<dbReference type="CDD" id="cd05666">
    <property type="entry name" value="M20_Acy1-like"/>
    <property type="match status" value="1"/>
</dbReference>
<dbReference type="NCBIfam" id="TIGR01891">
    <property type="entry name" value="amidohydrolases"/>
    <property type="match status" value="1"/>
</dbReference>
<protein>
    <submittedName>
        <fullName evidence="4">Amidohydrolase</fullName>
    </submittedName>
</protein>
<dbReference type="EMBL" id="LRBG01000037">
    <property type="protein sequence ID" value="KXU83811.1"/>
    <property type="molecule type" value="Genomic_DNA"/>
</dbReference>
<keyword evidence="1 4" id="KW-0378">Hydrolase</keyword>
<keyword evidence="2" id="KW-0479">Metal-binding</keyword>
<feature type="binding site" evidence="2">
    <location>
        <position position="101"/>
    </location>
    <ligand>
        <name>Mn(2+)</name>
        <dbReference type="ChEBI" id="CHEBI:29035"/>
        <label>2</label>
    </ligand>
</feature>